<protein>
    <submittedName>
        <fullName evidence="2">RnhA</fullName>
    </submittedName>
</protein>
<dbReference type="PANTHER" id="PTHR48475:SF1">
    <property type="entry name" value="RNASE H TYPE-1 DOMAIN-CONTAINING PROTEIN"/>
    <property type="match status" value="1"/>
</dbReference>
<dbReference type="PANTHER" id="PTHR48475">
    <property type="entry name" value="RIBONUCLEASE H"/>
    <property type="match status" value="1"/>
</dbReference>
<dbReference type="SUPFAM" id="SSF53098">
    <property type="entry name" value="Ribonuclease H-like"/>
    <property type="match status" value="1"/>
</dbReference>
<gene>
    <name evidence="2" type="primary">rnhA</name>
    <name evidence="2" type="ORF">CR513_47407</name>
</gene>
<name>A0A371F462_MUCPR</name>
<dbReference type="InterPro" id="IPR012337">
    <property type="entry name" value="RNaseH-like_sf"/>
</dbReference>
<dbReference type="EMBL" id="QJKJ01010678">
    <property type="protein sequence ID" value="RDX73035.1"/>
    <property type="molecule type" value="Genomic_DNA"/>
</dbReference>
<dbReference type="InterPro" id="IPR036397">
    <property type="entry name" value="RNaseH_sf"/>
</dbReference>
<dbReference type="STRING" id="157652.A0A371F462"/>
<dbReference type="Proteomes" id="UP000257109">
    <property type="component" value="Unassembled WGS sequence"/>
</dbReference>
<keyword evidence="3" id="KW-1185">Reference proteome</keyword>
<evidence type="ECO:0000313" key="3">
    <source>
        <dbReference type="Proteomes" id="UP000257109"/>
    </source>
</evidence>
<dbReference type="InterPro" id="IPR002156">
    <property type="entry name" value="RNaseH_domain"/>
</dbReference>
<comment type="caution">
    <text evidence="2">The sequence shown here is derived from an EMBL/GenBank/DDBJ whole genome shotgun (WGS) entry which is preliminary data.</text>
</comment>
<feature type="domain" description="RNase H type-1" evidence="1">
    <location>
        <begin position="52"/>
        <end position="162"/>
    </location>
</feature>
<proteinExistence type="predicted"/>
<dbReference type="OrthoDB" id="2016287at2759"/>
<organism evidence="2 3">
    <name type="scientific">Mucuna pruriens</name>
    <name type="common">Velvet bean</name>
    <name type="synonym">Dolichos pruriens</name>
    <dbReference type="NCBI Taxonomy" id="157652"/>
    <lineage>
        <taxon>Eukaryota</taxon>
        <taxon>Viridiplantae</taxon>
        <taxon>Streptophyta</taxon>
        <taxon>Embryophyta</taxon>
        <taxon>Tracheophyta</taxon>
        <taxon>Spermatophyta</taxon>
        <taxon>Magnoliopsida</taxon>
        <taxon>eudicotyledons</taxon>
        <taxon>Gunneridae</taxon>
        <taxon>Pentapetalae</taxon>
        <taxon>rosids</taxon>
        <taxon>fabids</taxon>
        <taxon>Fabales</taxon>
        <taxon>Fabaceae</taxon>
        <taxon>Papilionoideae</taxon>
        <taxon>50 kb inversion clade</taxon>
        <taxon>NPAAA clade</taxon>
        <taxon>indigoferoid/millettioid clade</taxon>
        <taxon>Phaseoleae</taxon>
        <taxon>Mucuna</taxon>
    </lineage>
</organism>
<dbReference type="Pfam" id="PF13456">
    <property type="entry name" value="RVT_3"/>
    <property type="match status" value="1"/>
</dbReference>
<dbReference type="GO" id="GO:0004523">
    <property type="term" value="F:RNA-DNA hybrid ribonuclease activity"/>
    <property type="evidence" value="ECO:0007669"/>
    <property type="project" value="InterPro"/>
</dbReference>
<dbReference type="Gene3D" id="3.30.420.10">
    <property type="entry name" value="Ribonuclease H-like superfamily/Ribonuclease H"/>
    <property type="match status" value="2"/>
</dbReference>
<dbReference type="GO" id="GO:0003676">
    <property type="term" value="F:nucleic acid binding"/>
    <property type="evidence" value="ECO:0007669"/>
    <property type="project" value="InterPro"/>
</dbReference>
<dbReference type="AlphaFoldDB" id="A0A371F462"/>
<dbReference type="CDD" id="cd09279">
    <property type="entry name" value="RNase_HI_like"/>
    <property type="match status" value="1"/>
</dbReference>
<sequence>MSYLNSISFSKRRHIKAQMLADFVNKLSPTYNEGQIEERRREWALSVDRASNQKLSGVGIILEGPGGVLVEQSLHFNFKASNNQVEYKAFLAGMRLAGEVGAKVLVSNSDSQLMTEQVKGEYQAKDLQLAKYWNRAKSQVATFEKFTLIHVPHKQNERADLLYPHSANYRSNKVLCIDRQQSWMDPIVDFLQDNQISQDHQEAKHSFFYPLLKCLGGKEVQHAMREIHEGRVRYISEEGPLQARSHRLHLRRLKMSLSPSICQKMQQMSMPCKPTQSTTRTTPFIFILLPIPYVKFLLVVVDYFTKQVEVELIMTISLESVESANKVILRGLQRRLEEAKGRSVEQLPQVLWSYHTTPYSTTQEILFQLTFGKDAMILVEIEEPSLRTTFFQSANIEEVLREEHEVVHIQEYATKSKASKRYNVVVLPRAFQKSGLVLRRTTRDATSNKLTSN</sequence>
<evidence type="ECO:0000313" key="2">
    <source>
        <dbReference type="EMBL" id="RDX73035.1"/>
    </source>
</evidence>
<feature type="non-terminal residue" evidence="2">
    <location>
        <position position="1"/>
    </location>
</feature>
<reference evidence="2" key="1">
    <citation type="submission" date="2018-05" db="EMBL/GenBank/DDBJ databases">
        <title>Draft genome of Mucuna pruriens seed.</title>
        <authorList>
            <person name="Nnadi N.E."/>
            <person name="Vos R."/>
            <person name="Hasami M.H."/>
            <person name="Devisetty U.K."/>
            <person name="Aguiy J.C."/>
        </authorList>
    </citation>
    <scope>NUCLEOTIDE SEQUENCE [LARGE SCALE GENOMIC DNA]</scope>
    <source>
        <strain evidence="2">JCA_2017</strain>
    </source>
</reference>
<evidence type="ECO:0000259" key="1">
    <source>
        <dbReference type="Pfam" id="PF13456"/>
    </source>
</evidence>
<accession>A0A371F462</accession>